<accession>A0A2S2QUQ3</accession>
<comment type="subunit">
    <text evidence="3">Interacts with ERF2.</text>
</comment>
<dbReference type="Pfam" id="PF10256">
    <property type="entry name" value="Erf4"/>
    <property type="match status" value="1"/>
</dbReference>
<dbReference type="GO" id="GO:0002178">
    <property type="term" value="C:palmitoyltransferase complex"/>
    <property type="evidence" value="ECO:0007669"/>
    <property type="project" value="TreeGrafter"/>
</dbReference>
<dbReference type="EMBL" id="GGMS01012283">
    <property type="protein sequence ID" value="MBY81486.1"/>
    <property type="molecule type" value="Transcribed_RNA"/>
</dbReference>
<gene>
    <name evidence="8" type="primary">Golga7</name>
    <name evidence="8" type="ORF">g.31461</name>
</gene>
<comment type="subcellular location">
    <subcellularLocation>
        <location evidence="1">Endoplasmic reticulum membrane</location>
        <topology evidence="1">Peripheral membrane protein</topology>
    </subcellularLocation>
</comment>
<dbReference type="GO" id="GO:0006612">
    <property type="term" value="P:protein targeting to membrane"/>
    <property type="evidence" value="ECO:0007669"/>
    <property type="project" value="TreeGrafter"/>
</dbReference>
<evidence type="ECO:0000313" key="8">
    <source>
        <dbReference type="EMBL" id="MBY81486.1"/>
    </source>
</evidence>
<dbReference type="GO" id="GO:0005789">
    <property type="term" value="C:endoplasmic reticulum membrane"/>
    <property type="evidence" value="ECO:0007669"/>
    <property type="project" value="UniProtKB-SubCell"/>
</dbReference>
<dbReference type="PANTHER" id="PTHR13254:SF0">
    <property type="entry name" value="GOLGIN SUBFAMILY A MEMBER 7_ERF4 DOMAIN-CONTAINING PROTEIN"/>
    <property type="match status" value="1"/>
</dbReference>
<dbReference type="InterPro" id="IPR019383">
    <property type="entry name" value="Golgin_A_7/ERF4"/>
</dbReference>
<proteinExistence type="inferred from homology"/>
<keyword evidence="6" id="KW-0472">Membrane</keyword>
<organism evidence="8">
    <name type="scientific">Sipha flava</name>
    <name type="common">yellow sugarcane aphid</name>
    <dbReference type="NCBI Taxonomy" id="143950"/>
    <lineage>
        <taxon>Eukaryota</taxon>
        <taxon>Metazoa</taxon>
        <taxon>Ecdysozoa</taxon>
        <taxon>Arthropoda</taxon>
        <taxon>Hexapoda</taxon>
        <taxon>Insecta</taxon>
        <taxon>Pterygota</taxon>
        <taxon>Neoptera</taxon>
        <taxon>Paraneoptera</taxon>
        <taxon>Hemiptera</taxon>
        <taxon>Sternorrhyncha</taxon>
        <taxon>Aphidomorpha</taxon>
        <taxon>Aphidoidea</taxon>
        <taxon>Aphididae</taxon>
        <taxon>Sipha</taxon>
    </lineage>
</organism>
<evidence type="ECO:0000256" key="1">
    <source>
        <dbReference type="ARBA" id="ARBA00004406"/>
    </source>
</evidence>
<evidence type="ECO:0000256" key="5">
    <source>
        <dbReference type="ARBA" id="ARBA00022824"/>
    </source>
</evidence>
<dbReference type="AlphaFoldDB" id="A0A2S2QUQ3"/>
<dbReference type="OrthoDB" id="2190159at2759"/>
<dbReference type="InterPro" id="IPR051371">
    <property type="entry name" value="Ras_palmitoyltransferase"/>
</dbReference>
<evidence type="ECO:0000256" key="6">
    <source>
        <dbReference type="ARBA" id="ARBA00023136"/>
    </source>
</evidence>
<reference evidence="8" key="1">
    <citation type="submission" date="2018-04" db="EMBL/GenBank/DDBJ databases">
        <title>Transcriptome assembly of Sipha flava.</title>
        <authorList>
            <person name="Scully E.D."/>
            <person name="Geib S.M."/>
            <person name="Palmer N.A."/>
            <person name="Koch K."/>
            <person name="Bradshaw J."/>
            <person name="Heng-Moss T."/>
            <person name="Sarath G."/>
        </authorList>
    </citation>
    <scope>NUCLEOTIDE SEQUENCE</scope>
</reference>
<sequence length="181" mass="20854">MSPPTIRSSQGNTTTQTQGPQYAKVFVQRDYSDGTAVKFMTNFPQGLENKIERSVFEYTINQLNTYFAEAEKASCKTYCEGCFACFTVYTMFLCADTHYEKCLRKVGKFIVEQNEMVYLPRGLLLTNPAERGLRIVSLNILVFINYYRGHYCFSDLLTIHKHLIRIKHLLGPGADILYRPF</sequence>
<evidence type="ECO:0000259" key="7">
    <source>
        <dbReference type="Pfam" id="PF10256"/>
    </source>
</evidence>
<comment type="similarity">
    <text evidence="2">Belongs to the ERF4 family.</text>
</comment>
<protein>
    <recommendedName>
        <fullName evidence="4">Ras modification protein ERF4</fullName>
    </recommendedName>
</protein>
<evidence type="ECO:0000256" key="3">
    <source>
        <dbReference type="ARBA" id="ARBA00011396"/>
    </source>
</evidence>
<feature type="domain" description="Golgin subfamily A member 7/ERF4" evidence="7">
    <location>
        <begin position="25"/>
        <end position="136"/>
    </location>
</feature>
<name>A0A2S2QUQ3_9HEMI</name>
<dbReference type="PANTHER" id="PTHR13254">
    <property type="entry name" value="GOLGI AUTOANTIGEN, GOLGIN SUBFAMILY A, 7"/>
    <property type="match status" value="1"/>
</dbReference>
<keyword evidence="5" id="KW-0256">Endoplasmic reticulum</keyword>
<evidence type="ECO:0000256" key="2">
    <source>
        <dbReference type="ARBA" id="ARBA00007732"/>
    </source>
</evidence>
<evidence type="ECO:0000256" key="4">
    <source>
        <dbReference type="ARBA" id="ARBA00018463"/>
    </source>
</evidence>